<organism evidence="3 4">
    <name type="scientific">Corynebacterium pygosceleis</name>
    <dbReference type="NCBI Taxonomy" id="2800406"/>
    <lineage>
        <taxon>Bacteria</taxon>
        <taxon>Bacillati</taxon>
        <taxon>Actinomycetota</taxon>
        <taxon>Actinomycetes</taxon>
        <taxon>Mycobacteriales</taxon>
        <taxon>Corynebacteriaceae</taxon>
        <taxon>Corynebacterium</taxon>
    </lineage>
</organism>
<dbReference type="InterPro" id="IPR037407">
    <property type="entry name" value="MLP_fam"/>
</dbReference>
<dbReference type="PANTHER" id="PTHR38444">
    <property type="entry name" value="ENTEROBACTIN BIOSYNTHESIS PROTEIN YBDZ"/>
    <property type="match status" value="1"/>
</dbReference>
<protein>
    <submittedName>
        <fullName evidence="3">MbtH family NRPS accessory protein</fullName>
    </submittedName>
</protein>
<sequence>MHLNPFDDPDGVFYAVINDELQYALWPDFREPPSGWKVVHGPGRRAEILRFIEENWTDMRPLSVRRAMDADHDGEPENTGGTLP</sequence>
<dbReference type="InterPro" id="IPR005153">
    <property type="entry name" value="MbtH-like_dom"/>
</dbReference>
<evidence type="ECO:0000259" key="1">
    <source>
        <dbReference type="SMART" id="SM00923"/>
    </source>
</evidence>
<dbReference type="PANTHER" id="PTHR38444:SF1">
    <property type="entry name" value="ENTEROBACTIN BIOSYNTHESIS PROTEIN YBDZ"/>
    <property type="match status" value="1"/>
</dbReference>
<keyword evidence="5" id="KW-1185">Reference proteome</keyword>
<evidence type="ECO:0000313" key="4">
    <source>
        <dbReference type="Proteomes" id="UP001071478"/>
    </source>
</evidence>
<comment type="caution">
    <text evidence="3">The sequence shown here is derived from an EMBL/GenBank/DDBJ whole genome shotgun (WGS) entry which is preliminary data.</text>
</comment>
<dbReference type="AlphaFoldDB" id="A0A9Q4C8Q9"/>
<evidence type="ECO:0000313" key="3">
    <source>
        <dbReference type="EMBL" id="MCX7468178.1"/>
    </source>
</evidence>
<dbReference type="EMBL" id="JAPMKU010000002">
    <property type="protein sequence ID" value="MCX7468178.1"/>
    <property type="molecule type" value="Genomic_DNA"/>
</dbReference>
<dbReference type="Pfam" id="PF03621">
    <property type="entry name" value="MbtH"/>
    <property type="match status" value="1"/>
</dbReference>
<dbReference type="Gene3D" id="3.90.820.10">
    <property type="entry name" value="Structural Genomics, Unknown Function 30-nov-00 1gh9 Mol_id"/>
    <property type="match status" value="1"/>
</dbReference>
<dbReference type="InterPro" id="IPR038020">
    <property type="entry name" value="MbtH-like_sf"/>
</dbReference>
<proteinExistence type="predicted"/>
<name>A0A9Q4C8Q9_9CORY</name>
<dbReference type="Proteomes" id="UP001071478">
    <property type="component" value="Unassembled WGS sequence"/>
</dbReference>
<dbReference type="RefSeq" id="WP_200253922.1">
    <property type="nucleotide sequence ID" value="NZ_JAENIQ020000001.1"/>
</dbReference>
<dbReference type="EMBL" id="JAPMKV010000003">
    <property type="protein sequence ID" value="MCX7444978.1"/>
    <property type="molecule type" value="Genomic_DNA"/>
</dbReference>
<dbReference type="SUPFAM" id="SSF160582">
    <property type="entry name" value="MbtH-like"/>
    <property type="match status" value="1"/>
</dbReference>
<accession>A0A9Q4C8Q9</accession>
<gene>
    <name evidence="2" type="ORF">OS125_06915</name>
    <name evidence="3" type="ORF">OS129_04680</name>
</gene>
<reference evidence="3" key="1">
    <citation type="submission" date="2022-11" db="EMBL/GenBank/DDBJ databases">
        <title>Corynebacterium sp. isolated from Penguins.</title>
        <authorList>
            <person name="Sedlar K."/>
            <person name="Svec P."/>
        </authorList>
    </citation>
    <scope>NUCLEOTIDE SEQUENCE</scope>
    <source>
        <strain evidence="2">P7003</strain>
        <strain evidence="3">P7374</strain>
    </source>
</reference>
<dbReference type="Proteomes" id="UP001081709">
    <property type="component" value="Unassembled WGS sequence"/>
</dbReference>
<feature type="domain" description="MbtH-like" evidence="1">
    <location>
        <begin position="4"/>
        <end position="54"/>
    </location>
</feature>
<evidence type="ECO:0000313" key="5">
    <source>
        <dbReference type="Proteomes" id="UP001081709"/>
    </source>
</evidence>
<dbReference type="GO" id="GO:0019290">
    <property type="term" value="P:siderophore biosynthetic process"/>
    <property type="evidence" value="ECO:0007669"/>
    <property type="project" value="TreeGrafter"/>
</dbReference>
<evidence type="ECO:0000313" key="2">
    <source>
        <dbReference type="EMBL" id="MCX7444978.1"/>
    </source>
</evidence>
<dbReference type="SMART" id="SM00923">
    <property type="entry name" value="MbtH"/>
    <property type="match status" value="1"/>
</dbReference>
<dbReference type="GO" id="GO:0005829">
    <property type="term" value="C:cytosol"/>
    <property type="evidence" value="ECO:0007669"/>
    <property type="project" value="TreeGrafter"/>
</dbReference>